<organism evidence="2 3">
    <name type="scientific">Pristionchus mayeri</name>
    <dbReference type="NCBI Taxonomy" id="1317129"/>
    <lineage>
        <taxon>Eukaryota</taxon>
        <taxon>Metazoa</taxon>
        <taxon>Ecdysozoa</taxon>
        <taxon>Nematoda</taxon>
        <taxon>Chromadorea</taxon>
        <taxon>Rhabditida</taxon>
        <taxon>Rhabditina</taxon>
        <taxon>Diplogasteromorpha</taxon>
        <taxon>Diplogasteroidea</taxon>
        <taxon>Neodiplogasteridae</taxon>
        <taxon>Pristionchus</taxon>
    </lineage>
</organism>
<evidence type="ECO:0000313" key="2">
    <source>
        <dbReference type="EMBL" id="GMR62472.1"/>
    </source>
</evidence>
<dbReference type="EMBL" id="BTRK01000006">
    <property type="protein sequence ID" value="GMR62472.1"/>
    <property type="molecule type" value="Genomic_DNA"/>
</dbReference>
<accession>A0AAN5IDM3</accession>
<evidence type="ECO:0000313" key="3">
    <source>
        <dbReference type="Proteomes" id="UP001328107"/>
    </source>
</evidence>
<evidence type="ECO:0000256" key="1">
    <source>
        <dbReference type="SAM" id="MobiDB-lite"/>
    </source>
</evidence>
<feature type="region of interest" description="Disordered" evidence="1">
    <location>
        <begin position="84"/>
        <end position="136"/>
    </location>
</feature>
<feature type="compositionally biased region" description="Polar residues" evidence="1">
    <location>
        <begin position="115"/>
        <end position="127"/>
    </location>
</feature>
<protein>
    <submittedName>
        <fullName evidence="2">Uncharacterized protein</fullName>
    </submittedName>
</protein>
<reference evidence="3" key="1">
    <citation type="submission" date="2022-10" db="EMBL/GenBank/DDBJ databases">
        <title>Genome assembly of Pristionchus species.</title>
        <authorList>
            <person name="Yoshida K."/>
            <person name="Sommer R.J."/>
        </authorList>
    </citation>
    <scope>NUCLEOTIDE SEQUENCE [LARGE SCALE GENOMIC DNA]</scope>
    <source>
        <strain evidence="3">RS5460</strain>
    </source>
</reference>
<sequence length="136" mass="14986">QEFVLVPSIPITMRPASPAEEKMPTAFVRERLSPRTRSLESLTEVSCDVEKQSEVEASSVASRIPKSVVTTKKLAPLRNAHFANRPKRSSGLSNLTVLVEDEENDTESSTDRVSMLSSPSNGMQRSISADLLTRKE</sequence>
<name>A0AAN5IDM3_9BILA</name>
<feature type="compositionally biased region" description="Acidic residues" evidence="1">
    <location>
        <begin position="99"/>
        <end position="108"/>
    </location>
</feature>
<feature type="non-terminal residue" evidence="2">
    <location>
        <position position="1"/>
    </location>
</feature>
<keyword evidence="3" id="KW-1185">Reference proteome</keyword>
<dbReference type="Proteomes" id="UP001328107">
    <property type="component" value="Unassembled WGS sequence"/>
</dbReference>
<gene>
    <name evidence="2" type="ORF">PMAYCL1PPCAC_32667</name>
</gene>
<proteinExistence type="predicted"/>
<dbReference type="AlphaFoldDB" id="A0AAN5IDM3"/>
<comment type="caution">
    <text evidence="2">The sequence shown here is derived from an EMBL/GenBank/DDBJ whole genome shotgun (WGS) entry which is preliminary data.</text>
</comment>